<dbReference type="EMBL" id="JRPN01000004">
    <property type="protein sequence ID" value="KGT80344.1"/>
    <property type="molecule type" value="Genomic_DNA"/>
</dbReference>
<dbReference type="InterPro" id="IPR019587">
    <property type="entry name" value="Polyketide_cyclase/dehydratase"/>
</dbReference>
<proteinExistence type="predicted"/>
<sequence>MLTAGTFHPSRPSIEDNIVIERPVADVFAFYSDFRNLPKFLGDVVRVEPADSNVWRWTVQGPFGAKIHWTSVITEREQGRRIFYETSSAMFKTRWEVTFAEGQTRNETVVYERLFEPGGRLGSFVLAMLGKHPAAEVHSNLHRLKQLIENGRVTDLSNAVPGKFHNRR</sequence>
<dbReference type="Pfam" id="PF10604">
    <property type="entry name" value="Polyketide_cyc2"/>
    <property type="match status" value="1"/>
</dbReference>
<organism evidence="1 2">
    <name type="scientific">Bradyrhizobium japonicum</name>
    <dbReference type="NCBI Taxonomy" id="375"/>
    <lineage>
        <taxon>Bacteria</taxon>
        <taxon>Pseudomonadati</taxon>
        <taxon>Pseudomonadota</taxon>
        <taxon>Alphaproteobacteria</taxon>
        <taxon>Hyphomicrobiales</taxon>
        <taxon>Nitrobacteraceae</taxon>
        <taxon>Bradyrhizobium</taxon>
    </lineage>
</organism>
<protein>
    <recommendedName>
        <fullName evidence="3">Ribosome association toxin RatA</fullName>
    </recommendedName>
</protein>
<gene>
    <name evidence="1" type="ORF">MA20_06900</name>
</gene>
<reference evidence="1 2" key="1">
    <citation type="submission" date="2014-09" db="EMBL/GenBank/DDBJ databases">
        <title>Draft genome of Bradyrhizobium japonicum Is-34.</title>
        <authorList>
            <person name="Tsurumaru H."/>
            <person name="Yamakawa T."/>
            <person name="Hashimoto S."/>
            <person name="Okizaki K."/>
            <person name="Kanesaki Y."/>
            <person name="Yoshikawa H."/>
            <person name="Yajima S."/>
        </authorList>
    </citation>
    <scope>NUCLEOTIDE SEQUENCE [LARGE SCALE GENOMIC DNA]</scope>
    <source>
        <strain evidence="1 2">Is-34</strain>
    </source>
</reference>
<name>A0A0A3Y447_BRAJP</name>
<dbReference type="Proteomes" id="UP000030377">
    <property type="component" value="Unassembled WGS sequence"/>
</dbReference>
<accession>A0A0A3Y447</accession>
<dbReference type="Gene3D" id="3.30.530.20">
    <property type="match status" value="1"/>
</dbReference>
<dbReference type="AlphaFoldDB" id="A0A0A3Y447"/>
<dbReference type="SUPFAM" id="SSF55961">
    <property type="entry name" value="Bet v1-like"/>
    <property type="match status" value="1"/>
</dbReference>
<dbReference type="RefSeq" id="WP_041954372.1">
    <property type="nucleotide sequence ID" value="NZ_JRPN01000004.1"/>
</dbReference>
<evidence type="ECO:0000313" key="1">
    <source>
        <dbReference type="EMBL" id="KGT80344.1"/>
    </source>
</evidence>
<dbReference type="InterPro" id="IPR023393">
    <property type="entry name" value="START-like_dom_sf"/>
</dbReference>
<evidence type="ECO:0008006" key="3">
    <source>
        <dbReference type="Google" id="ProtNLM"/>
    </source>
</evidence>
<comment type="caution">
    <text evidence="1">The sequence shown here is derived from an EMBL/GenBank/DDBJ whole genome shotgun (WGS) entry which is preliminary data.</text>
</comment>
<evidence type="ECO:0000313" key="2">
    <source>
        <dbReference type="Proteomes" id="UP000030377"/>
    </source>
</evidence>